<dbReference type="OrthoDB" id="9152152at2"/>
<feature type="chain" id="PRO_5022061268" evidence="1">
    <location>
        <begin position="24"/>
        <end position="221"/>
    </location>
</feature>
<feature type="signal peptide" evidence="1">
    <location>
        <begin position="1"/>
        <end position="23"/>
    </location>
</feature>
<comment type="caution">
    <text evidence="2">The sequence shown here is derived from an EMBL/GenBank/DDBJ whole genome shotgun (WGS) entry which is preliminary data.</text>
</comment>
<protein>
    <submittedName>
        <fullName evidence="2">Uncharacterized protein</fullName>
    </submittedName>
</protein>
<accession>A0A554WCT9</accession>
<keyword evidence="3" id="KW-1185">Reference proteome</keyword>
<evidence type="ECO:0000256" key="1">
    <source>
        <dbReference type="SAM" id="SignalP"/>
    </source>
</evidence>
<proteinExistence type="predicted"/>
<organism evidence="2 3">
    <name type="scientific">Tepidimonas alkaliphilus</name>
    <dbReference type="NCBI Taxonomy" id="2588942"/>
    <lineage>
        <taxon>Bacteria</taxon>
        <taxon>Pseudomonadati</taxon>
        <taxon>Pseudomonadota</taxon>
        <taxon>Betaproteobacteria</taxon>
        <taxon>Burkholderiales</taxon>
        <taxon>Tepidimonas</taxon>
    </lineage>
</organism>
<evidence type="ECO:0000313" key="2">
    <source>
        <dbReference type="EMBL" id="TSE21375.1"/>
    </source>
</evidence>
<dbReference type="EMBL" id="VJNB01000001">
    <property type="protein sequence ID" value="TSE21375.1"/>
    <property type="molecule type" value="Genomic_DNA"/>
</dbReference>
<keyword evidence="1" id="KW-0732">Signal</keyword>
<reference evidence="2 3" key="1">
    <citation type="submission" date="2019-07" db="EMBL/GenBank/DDBJ databases">
        <title>Tepidimonas alkaliphilus YIM 72238 draft genome.</title>
        <authorList>
            <person name="Da Costa M.S."/>
            <person name="Froufe H.J.C."/>
            <person name="Egas C."/>
            <person name="Albuquerque L."/>
        </authorList>
    </citation>
    <scope>NUCLEOTIDE SEQUENCE [LARGE SCALE GENOMIC DNA]</scope>
    <source>
        <strain evidence="2 3">YIM 72238</strain>
    </source>
</reference>
<evidence type="ECO:0000313" key="3">
    <source>
        <dbReference type="Proteomes" id="UP000315736"/>
    </source>
</evidence>
<dbReference type="AlphaFoldDB" id="A0A554WCT9"/>
<sequence>MRRTTPWIFGLSLLAAAASPTWAQEKKPLTMGELQTIRAMAGGTVGEALGQVMPMPTLGVIANRSAICSTLAGGIGSGYLRTHPKGAFTMESVREASDIPAAVQRLANADMVYLAFGGEWKRDDNVALLEKTLEELAAQQYKGTLVFHVTTWAQKQPQDIVARNPRVADYLRKSSMAVGTLNLDAKKATLNRLALDGDQFKLTAVAEVPLRDDLVALFRRQ</sequence>
<dbReference type="RefSeq" id="WP_143889027.1">
    <property type="nucleotide sequence ID" value="NZ_VJNB01000001.1"/>
</dbReference>
<name>A0A554WCT9_9BURK</name>
<gene>
    <name evidence="2" type="ORF">Talka_00042</name>
</gene>
<dbReference type="Proteomes" id="UP000315736">
    <property type="component" value="Unassembled WGS sequence"/>
</dbReference>